<evidence type="ECO:0000313" key="3">
    <source>
        <dbReference type="Proteomes" id="UP000299102"/>
    </source>
</evidence>
<gene>
    <name evidence="2" type="ORF">EVAR_482_1</name>
</gene>
<keyword evidence="3" id="KW-1185">Reference proteome</keyword>
<dbReference type="EMBL" id="BGZK01000002">
    <property type="protein sequence ID" value="GBO99177.1"/>
    <property type="molecule type" value="Genomic_DNA"/>
</dbReference>
<dbReference type="AlphaFoldDB" id="A0A4C1SDA4"/>
<feature type="region of interest" description="Disordered" evidence="1">
    <location>
        <begin position="266"/>
        <end position="288"/>
    </location>
</feature>
<dbReference type="Proteomes" id="UP000299102">
    <property type="component" value="Unassembled WGS sequence"/>
</dbReference>
<name>A0A4C1SDA4_EUMVA</name>
<sequence length="312" mass="35571">MAEQCGRGAVGPIGPDRRRRWSFYYFYDRHYFLILSSEVFFLVVFCFRYNGTSESSARWGNSRCDDVDRVKMIVINVDEKAHRRPCTGYSTTASGREIDASQVERLGRLSIACSELSFARSAQVERDKLSAKEMLRMQYGNYVHLSPRNGLNFDGMLQPSRWIALSYRALVAQFSDTYGVNQERFTINSPEESLVIDRGRAASSFGYPYEKEVHFILEVSYKNCYKSDLCGTTATRCTERIWRSVLGIEVAAARPGSRPAARRMAALGEQRPTEKRLEEEEGKQLTAEGEARLVRPPHWLTSRPDLKSVVVV</sequence>
<comment type="caution">
    <text evidence="2">The sequence shown here is derived from an EMBL/GenBank/DDBJ whole genome shotgun (WGS) entry which is preliminary data.</text>
</comment>
<evidence type="ECO:0000256" key="1">
    <source>
        <dbReference type="SAM" id="MobiDB-lite"/>
    </source>
</evidence>
<protein>
    <submittedName>
        <fullName evidence="2">Uncharacterized protein</fullName>
    </submittedName>
</protein>
<reference evidence="2 3" key="1">
    <citation type="journal article" date="2019" name="Commun. Biol.">
        <title>The bagworm genome reveals a unique fibroin gene that provides high tensile strength.</title>
        <authorList>
            <person name="Kono N."/>
            <person name="Nakamura H."/>
            <person name="Ohtoshi R."/>
            <person name="Tomita M."/>
            <person name="Numata K."/>
            <person name="Arakawa K."/>
        </authorList>
    </citation>
    <scope>NUCLEOTIDE SEQUENCE [LARGE SCALE GENOMIC DNA]</scope>
</reference>
<organism evidence="2 3">
    <name type="scientific">Eumeta variegata</name>
    <name type="common">Bagworm moth</name>
    <name type="synonym">Eumeta japonica</name>
    <dbReference type="NCBI Taxonomy" id="151549"/>
    <lineage>
        <taxon>Eukaryota</taxon>
        <taxon>Metazoa</taxon>
        <taxon>Ecdysozoa</taxon>
        <taxon>Arthropoda</taxon>
        <taxon>Hexapoda</taxon>
        <taxon>Insecta</taxon>
        <taxon>Pterygota</taxon>
        <taxon>Neoptera</taxon>
        <taxon>Endopterygota</taxon>
        <taxon>Lepidoptera</taxon>
        <taxon>Glossata</taxon>
        <taxon>Ditrysia</taxon>
        <taxon>Tineoidea</taxon>
        <taxon>Psychidae</taxon>
        <taxon>Oiketicinae</taxon>
        <taxon>Eumeta</taxon>
    </lineage>
</organism>
<accession>A0A4C1SDA4</accession>
<evidence type="ECO:0000313" key="2">
    <source>
        <dbReference type="EMBL" id="GBO99177.1"/>
    </source>
</evidence>
<proteinExistence type="predicted"/>